<dbReference type="Pfam" id="PF01739">
    <property type="entry name" value="CheR"/>
    <property type="match status" value="1"/>
</dbReference>
<dbReference type="PANTHER" id="PTHR24422">
    <property type="entry name" value="CHEMOTAXIS PROTEIN METHYLTRANSFERASE"/>
    <property type="match status" value="1"/>
</dbReference>
<feature type="domain" description="CheR-type methyltransferase" evidence="6">
    <location>
        <begin position="1"/>
        <end position="264"/>
    </location>
</feature>
<evidence type="ECO:0000259" key="6">
    <source>
        <dbReference type="PROSITE" id="PS50123"/>
    </source>
</evidence>
<sequence>MERERDEYLWFAAQVLRWIGVDLTEYKRPQMERRLTSLRQRWNCDNWADFFALIRRDPRVYQEFLDKMTINVSEFYRNPGRWEVVGRRLAPRYLKLSRPVRCWSAACSTGEEPYTLAMVLMESGLSPNRFEILATDIDESAMERAKQGIYRTASLEHAPSGTSAKYFEQLGEDRWAIRPIVKQSVRFRRHNLLADPYDHGFDLIVCRNVMIYFTEEAKMRIYPKFRDALAPGGVLFVGSTEPIFQPERFGFRVFDTFFYEKISPSPGR</sequence>
<dbReference type="SUPFAM" id="SSF53335">
    <property type="entry name" value="S-adenosyl-L-methionine-dependent methyltransferases"/>
    <property type="match status" value="1"/>
</dbReference>
<dbReference type="Gene3D" id="1.10.155.10">
    <property type="entry name" value="Chemotaxis receptor methyltransferase CheR, N-terminal domain"/>
    <property type="match status" value="1"/>
</dbReference>
<organism evidence="7 8">
    <name type="scientific">Kyrpidia spormannii</name>
    <dbReference type="NCBI Taxonomy" id="2055160"/>
    <lineage>
        <taxon>Bacteria</taxon>
        <taxon>Bacillati</taxon>
        <taxon>Bacillota</taxon>
        <taxon>Bacilli</taxon>
        <taxon>Bacillales</taxon>
        <taxon>Alicyclobacillaceae</taxon>
        <taxon>Kyrpidia</taxon>
    </lineage>
</organism>
<evidence type="ECO:0000256" key="5">
    <source>
        <dbReference type="ARBA" id="ARBA00022691"/>
    </source>
</evidence>
<accession>A0A6F9E7X9</accession>
<gene>
    <name evidence="7" type="primary">cheR</name>
    <name evidence="7" type="ORF">COOX1_1664</name>
</gene>
<keyword evidence="3 7" id="KW-0489">Methyltransferase</keyword>
<dbReference type="InterPro" id="IPR022642">
    <property type="entry name" value="CheR_C"/>
</dbReference>
<dbReference type="InterPro" id="IPR050903">
    <property type="entry name" value="Bact_Chemotaxis_MeTrfase"/>
</dbReference>
<evidence type="ECO:0000256" key="3">
    <source>
        <dbReference type="ARBA" id="ARBA00022603"/>
    </source>
</evidence>
<dbReference type="AlphaFoldDB" id="A0A6F9E7X9"/>
<dbReference type="InterPro" id="IPR000780">
    <property type="entry name" value="CheR_MeTrfase"/>
</dbReference>
<dbReference type="SMART" id="SM00138">
    <property type="entry name" value="MeTrc"/>
    <property type="match status" value="1"/>
</dbReference>
<dbReference type="Pfam" id="PF03705">
    <property type="entry name" value="CheR_N"/>
    <property type="match status" value="1"/>
</dbReference>
<dbReference type="PANTHER" id="PTHR24422:SF19">
    <property type="entry name" value="CHEMOTAXIS PROTEIN METHYLTRANSFERASE"/>
    <property type="match status" value="1"/>
</dbReference>
<dbReference type="InterPro" id="IPR029063">
    <property type="entry name" value="SAM-dependent_MTases_sf"/>
</dbReference>
<dbReference type="GO" id="GO:0008983">
    <property type="term" value="F:protein-glutamate O-methyltransferase activity"/>
    <property type="evidence" value="ECO:0007669"/>
    <property type="project" value="UniProtKB-EC"/>
</dbReference>
<dbReference type="PRINTS" id="PR00996">
    <property type="entry name" value="CHERMTFRASE"/>
</dbReference>
<evidence type="ECO:0000313" key="8">
    <source>
        <dbReference type="Proteomes" id="UP000502196"/>
    </source>
</evidence>
<evidence type="ECO:0000256" key="2">
    <source>
        <dbReference type="ARBA" id="ARBA00012534"/>
    </source>
</evidence>
<dbReference type="RefSeq" id="WP_170085522.1">
    <property type="nucleotide sequence ID" value="NZ_CP047971.1"/>
</dbReference>
<dbReference type="InterPro" id="IPR036804">
    <property type="entry name" value="CheR_N_sf"/>
</dbReference>
<evidence type="ECO:0000256" key="4">
    <source>
        <dbReference type="ARBA" id="ARBA00022679"/>
    </source>
</evidence>
<name>A0A6F9E7X9_9BACL</name>
<evidence type="ECO:0000256" key="1">
    <source>
        <dbReference type="ARBA" id="ARBA00001541"/>
    </source>
</evidence>
<reference evidence="7 8" key="1">
    <citation type="submission" date="2020-04" db="EMBL/GenBank/DDBJ databases">
        <authorList>
            <person name="Hogendoorn C."/>
        </authorList>
    </citation>
    <scope>NUCLEOTIDE SEQUENCE [LARGE SCALE GENOMIC DNA]</scope>
    <source>
        <strain evidence="7">COOX1</strain>
    </source>
</reference>
<dbReference type="GO" id="GO:0032259">
    <property type="term" value="P:methylation"/>
    <property type="evidence" value="ECO:0007669"/>
    <property type="project" value="UniProtKB-KW"/>
</dbReference>
<proteinExistence type="predicted"/>
<dbReference type="SUPFAM" id="SSF47757">
    <property type="entry name" value="Chemotaxis receptor methyltransferase CheR, N-terminal domain"/>
    <property type="match status" value="1"/>
</dbReference>
<dbReference type="EC" id="2.1.1.80" evidence="2"/>
<keyword evidence="4 7" id="KW-0808">Transferase</keyword>
<dbReference type="PROSITE" id="PS50123">
    <property type="entry name" value="CHER"/>
    <property type="match status" value="1"/>
</dbReference>
<protein>
    <recommendedName>
        <fullName evidence="2">protein-glutamate O-methyltransferase</fullName>
        <ecNumber evidence="2">2.1.1.80</ecNumber>
    </recommendedName>
</protein>
<keyword evidence="5" id="KW-0949">S-adenosyl-L-methionine</keyword>
<evidence type="ECO:0000313" key="7">
    <source>
        <dbReference type="EMBL" id="CAB3392946.1"/>
    </source>
</evidence>
<dbReference type="InterPro" id="IPR022641">
    <property type="entry name" value="CheR_N"/>
</dbReference>
<dbReference type="Proteomes" id="UP000502196">
    <property type="component" value="Chromosome"/>
</dbReference>
<dbReference type="CDD" id="cd02440">
    <property type="entry name" value="AdoMet_MTases"/>
    <property type="match status" value="1"/>
</dbReference>
<dbReference type="Gene3D" id="3.40.50.150">
    <property type="entry name" value="Vaccinia Virus protein VP39"/>
    <property type="match status" value="1"/>
</dbReference>
<dbReference type="EMBL" id="LR792683">
    <property type="protein sequence ID" value="CAB3392946.1"/>
    <property type="molecule type" value="Genomic_DNA"/>
</dbReference>
<comment type="catalytic activity">
    <reaction evidence="1">
        <text>L-glutamyl-[protein] + S-adenosyl-L-methionine = [protein]-L-glutamate 5-O-methyl ester + S-adenosyl-L-homocysteine</text>
        <dbReference type="Rhea" id="RHEA:24452"/>
        <dbReference type="Rhea" id="RHEA-COMP:10208"/>
        <dbReference type="Rhea" id="RHEA-COMP:10311"/>
        <dbReference type="ChEBI" id="CHEBI:29973"/>
        <dbReference type="ChEBI" id="CHEBI:57856"/>
        <dbReference type="ChEBI" id="CHEBI:59789"/>
        <dbReference type="ChEBI" id="CHEBI:82795"/>
        <dbReference type="EC" id="2.1.1.80"/>
    </reaction>
</comment>